<sequence length="326" mass="34491">MSTPVLRHSRTAALALLLSGAPAILPPLLGAAGVLAPVVLMPGAAEARPGLGGSLGSRGSRTYSAPPATTTSPYGAAPMNRSMTPNSGSYGGGAYAGGGYAPARPSHPFATGLAGGLLGVGIGSLLFGHHGAYADGYGEHRSGFGNIFWTLIQLAILFFVGRWLFRRFFRRGQNVVQASPMGAPTGGFGGSSAIQITNADYQSFERALLDIQQAWSMQDLRSLSRFATPEMVSYFSEQLADLASRNLRNAVSAVRMEHGDLSEAWSENGRDFATVAMRYSMIDVTTDLTGRVVDGSPTERQTVTELWTFVRARGGSWLLSAIQQAR</sequence>
<keyword evidence="2" id="KW-0472">Membrane</keyword>
<protein>
    <submittedName>
        <fullName evidence="4">TIM44-like domain-containing protein</fullName>
    </submittedName>
</protein>
<keyword evidence="2" id="KW-1133">Transmembrane helix</keyword>
<evidence type="ECO:0000313" key="5">
    <source>
        <dbReference type="Proteomes" id="UP001524587"/>
    </source>
</evidence>
<proteinExistence type="predicted"/>
<name>A0ABT1W4K1_9PROT</name>
<accession>A0ABT1W4K1</accession>
<gene>
    <name evidence="4" type="ORF">NFI95_05025</name>
</gene>
<dbReference type="PANTHER" id="PTHR41542">
    <property type="entry name" value="BLL5807 PROTEIN"/>
    <property type="match status" value="1"/>
</dbReference>
<dbReference type="InterPro" id="IPR007379">
    <property type="entry name" value="Tim44-like_dom"/>
</dbReference>
<feature type="transmembrane region" description="Helical" evidence="2">
    <location>
        <begin position="147"/>
        <end position="165"/>
    </location>
</feature>
<dbReference type="Proteomes" id="UP001524587">
    <property type="component" value="Unassembled WGS sequence"/>
</dbReference>
<dbReference type="InterPro" id="IPR032710">
    <property type="entry name" value="NTF2-like_dom_sf"/>
</dbReference>
<organism evidence="4 5">
    <name type="scientific">Endosaccharibacter trunci</name>
    <dbReference type="NCBI Taxonomy" id="2812733"/>
    <lineage>
        <taxon>Bacteria</taxon>
        <taxon>Pseudomonadati</taxon>
        <taxon>Pseudomonadota</taxon>
        <taxon>Alphaproteobacteria</taxon>
        <taxon>Acetobacterales</taxon>
        <taxon>Acetobacteraceae</taxon>
        <taxon>Endosaccharibacter</taxon>
    </lineage>
</organism>
<dbReference type="SUPFAM" id="SSF54427">
    <property type="entry name" value="NTF2-like"/>
    <property type="match status" value="1"/>
</dbReference>
<dbReference type="SMART" id="SM00978">
    <property type="entry name" value="Tim44"/>
    <property type="match status" value="1"/>
</dbReference>
<comment type="caution">
    <text evidence="4">The sequence shown here is derived from an EMBL/GenBank/DDBJ whole genome shotgun (WGS) entry which is preliminary data.</text>
</comment>
<evidence type="ECO:0000256" key="2">
    <source>
        <dbReference type="SAM" id="Phobius"/>
    </source>
</evidence>
<dbReference type="Pfam" id="PF04280">
    <property type="entry name" value="Tim44"/>
    <property type="match status" value="1"/>
</dbReference>
<feature type="domain" description="Tim44-like" evidence="3">
    <location>
        <begin position="181"/>
        <end position="324"/>
    </location>
</feature>
<keyword evidence="5" id="KW-1185">Reference proteome</keyword>
<dbReference type="Gene3D" id="3.10.450.240">
    <property type="match status" value="1"/>
</dbReference>
<feature type="region of interest" description="Disordered" evidence="1">
    <location>
        <begin position="50"/>
        <end position="80"/>
    </location>
</feature>
<dbReference type="EMBL" id="JAMSKV010000003">
    <property type="protein sequence ID" value="MCQ8277806.1"/>
    <property type="molecule type" value="Genomic_DNA"/>
</dbReference>
<evidence type="ECO:0000259" key="3">
    <source>
        <dbReference type="SMART" id="SM00978"/>
    </source>
</evidence>
<dbReference type="PANTHER" id="PTHR41542:SF1">
    <property type="entry name" value="BLL5807 PROTEIN"/>
    <property type="match status" value="1"/>
</dbReference>
<dbReference type="RefSeq" id="WP_422863268.1">
    <property type="nucleotide sequence ID" value="NZ_JAMSKV010000003.1"/>
</dbReference>
<reference evidence="4 5" key="1">
    <citation type="submission" date="2022-06" db="EMBL/GenBank/DDBJ databases">
        <title>Endosaccharibacter gen. nov., sp. nov., endophytic bacteria isolated from sugarcane.</title>
        <authorList>
            <person name="Pitiwittayakul N."/>
            <person name="Yukphan P."/>
            <person name="Charoenyingcharoen P."/>
            <person name="Tanasupawat S."/>
        </authorList>
    </citation>
    <scope>NUCLEOTIDE SEQUENCE [LARGE SCALE GENOMIC DNA]</scope>
    <source>
        <strain evidence="4 5">KSS8</strain>
    </source>
</reference>
<evidence type="ECO:0000313" key="4">
    <source>
        <dbReference type="EMBL" id="MCQ8277806.1"/>
    </source>
</evidence>
<evidence type="ECO:0000256" key="1">
    <source>
        <dbReference type="SAM" id="MobiDB-lite"/>
    </source>
</evidence>
<feature type="compositionally biased region" description="Low complexity" evidence="1">
    <location>
        <begin position="57"/>
        <end position="78"/>
    </location>
</feature>
<keyword evidence="2" id="KW-0812">Transmembrane</keyword>